<dbReference type="AlphaFoldDB" id="A0AAD6ZG80"/>
<gene>
    <name evidence="3" type="ORF">DFH08DRAFT_1033933</name>
</gene>
<dbReference type="EMBL" id="JARIHO010000051">
    <property type="protein sequence ID" value="KAJ7321321.1"/>
    <property type="molecule type" value="Genomic_DNA"/>
</dbReference>
<dbReference type="Gene3D" id="3.30.420.10">
    <property type="entry name" value="Ribonuclease H-like superfamily/Ribonuclease H"/>
    <property type="match status" value="1"/>
</dbReference>
<feature type="domain" description="RNase H type-1" evidence="2">
    <location>
        <begin position="1"/>
        <end position="90"/>
    </location>
</feature>
<feature type="region of interest" description="Disordered" evidence="1">
    <location>
        <begin position="70"/>
        <end position="98"/>
    </location>
</feature>
<dbReference type="InterPro" id="IPR002156">
    <property type="entry name" value="RNaseH_domain"/>
</dbReference>
<evidence type="ECO:0000259" key="2">
    <source>
        <dbReference type="PROSITE" id="PS50879"/>
    </source>
</evidence>
<feature type="compositionally biased region" description="Basic and acidic residues" evidence="1">
    <location>
        <begin position="76"/>
        <end position="97"/>
    </location>
</feature>
<dbReference type="Pfam" id="PF00075">
    <property type="entry name" value="RNase_H"/>
    <property type="match status" value="1"/>
</dbReference>
<dbReference type="PROSITE" id="PS50879">
    <property type="entry name" value="RNASE_H_1"/>
    <property type="match status" value="1"/>
</dbReference>
<evidence type="ECO:0000313" key="4">
    <source>
        <dbReference type="Proteomes" id="UP001218218"/>
    </source>
</evidence>
<sequence length="367" mass="42558">MKEAVQKTGDVHLKIESDSKYALDAVTKNRKNRKKWEDQGYIGVSNKKVNKATVAALRQREGETKLRWVKGHNGHHRNEGADRKADEGAKKPERDDVPLEIPQDQTVTGAKLSAMSQLLAYRAIRECKRKKNKERDRTQANLERAKAECEDNFGFIPMEDKIWKSQLNKDFSREQQYFLWMATHDAYWVGTHWLRESTTAEMKEREECQHCGTIESMEHILSQCEILGQKEVWDLVKELWTKRNPNWPWPGIGTIISASLANFKNEEGKMKPGEARLYRILMAESAHLSWTHPAETEVHKKWVLAMNHRLKLDCDMTDDRRFEKKAIPVKTVLCTWTGVLEGKDKLPTDWTGVAEVLVGIRPKRQQE</sequence>
<reference evidence="3" key="1">
    <citation type="submission" date="2023-03" db="EMBL/GenBank/DDBJ databases">
        <title>Massive genome expansion in bonnet fungi (Mycena s.s.) driven by repeated elements and novel gene families across ecological guilds.</title>
        <authorList>
            <consortium name="Lawrence Berkeley National Laboratory"/>
            <person name="Harder C.B."/>
            <person name="Miyauchi S."/>
            <person name="Viragh M."/>
            <person name="Kuo A."/>
            <person name="Thoen E."/>
            <person name="Andreopoulos B."/>
            <person name="Lu D."/>
            <person name="Skrede I."/>
            <person name="Drula E."/>
            <person name="Henrissat B."/>
            <person name="Morin E."/>
            <person name="Kohler A."/>
            <person name="Barry K."/>
            <person name="LaButti K."/>
            <person name="Morin E."/>
            <person name="Salamov A."/>
            <person name="Lipzen A."/>
            <person name="Mereny Z."/>
            <person name="Hegedus B."/>
            <person name="Baldrian P."/>
            <person name="Stursova M."/>
            <person name="Weitz H."/>
            <person name="Taylor A."/>
            <person name="Grigoriev I.V."/>
            <person name="Nagy L.G."/>
            <person name="Martin F."/>
            <person name="Kauserud H."/>
        </authorList>
    </citation>
    <scope>NUCLEOTIDE SEQUENCE</scope>
    <source>
        <strain evidence="3">CBHHK002</strain>
    </source>
</reference>
<organism evidence="3 4">
    <name type="scientific">Mycena albidolilacea</name>
    <dbReference type="NCBI Taxonomy" id="1033008"/>
    <lineage>
        <taxon>Eukaryota</taxon>
        <taxon>Fungi</taxon>
        <taxon>Dikarya</taxon>
        <taxon>Basidiomycota</taxon>
        <taxon>Agaricomycotina</taxon>
        <taxon>Agaricomycetes</taxon>
        <taxon>Agaricomycetidae</taxon>
        <taxon>Agaricales</taxon>
        <taxon>Marasmiineae</taxon>
        <taxon>Mycenaceae</taxon>
        <taxon>Mycena</taxon>
    </lineage>
</organism>
<protein>
    <recommendedName>
        <fullName evidence="2">RNase H type-1 domain-containing protein</fullName>
    </recommendedName>
</protein>
<comment type="caution">
    <text evidence="3">The sequence shown here is derived from an EMBL/GenBank/DDBJ whole genome shotgun (WGS) entry which is preliminary data.</text>
</comment>
<name>A0AAD6ZG80_9AGAR</name>
<proteinExistence type="predicted"/>
<dbReference type="InterPro" id="IPR036397">
    <property type="entry name" value="RNaseH_sf"/>
</dbReference>
<dbReference type="GO" id="GO:0004523">
    <property type="term" value="F:RNA-DNA hybrid ribonuclease activity"/>
    <property type="evidence" value="ECO:0007669"/>
    <property type="project" value="InterPro"/>
</dbReference>
<dbReference type="InterPro" id="IPR012337">
    <property type="entry name" value="RNaseH-like_sf"/>
</dbReference>
<evidence type="ECO:0000313" key="3">
    <source>
        <dbReference type="EMBL" id="KAJ7321321.1"/>
    </source>
</evidence>
<dbReference type="GO" id="GO:0003676">
    <property type="term" value="F:nucleic acid binding"/>
    <property type="evidence" value="ECO:0007669"/>
    <property type="project" value="InterPro"/>
</dbReference>
<dbReference type="SUPFAM" id="SSF53098">
    <property type="entry name" value="Ribonuclease H-like"/>
    <property type="match status" value="1"/>
</dbReference>
<evidence type="ECO:0000256" key="1">
    <source>
        <dbReference type="SAM" id="MobiDB-lite"/>
    </source>
</evidence>
<accession>A0AAD6ZG80</accession>
<dbReference type="Proteomes" id="UP001218218">
    <property type="component" value="Unassembled WGS sequence"/>
</dbReference>
<keyword evidence="4" id="KW-1185">Reference proteome</keyword>